<keyword evidence="2" id="KW-1185">Reference proteome</keyword>
<proteinExistence type="predicted"/>
<comment type="caution">
    <text evidence="1">The sequence shown here is derived from an EMBL/GenBank/DDBJ whole genome shotgun (WGS) entry which is preliminary data.</text>
</comment>
<reference evidence="1 2" key="1">
    <citation type="submission" date="2019-05" db="EMBL/GenBank/DDBJ databases">
        <title>Another draft genome of Portunus trituberculatus and its Hox gene families provides insights of decapod evolution.</title>
        <authorList>
            <person name="Jeong J.-H."/>
            <person name="Song I."/>
            <person name="Kim S."/>
            <person name="Choi T."/>
            <person name="Kim D."/>
            <person name="Ryu S."/>
            <person name="Kim W."/>
        </authorList>
    </citation>
    <scope>NUCLEOTIDE SEQUENCE [LARGE SCALE GENOMIC DNA]</scope>
    <source>
        <tissue evidence="1">Muscle</tissue>
    </source>
</reference>
<dbReference type="AlphaFoldDB" id="A0A5B7K721"/>
<gene>
    <name evidence="1" type="ORF">E2C01_095980</name>
</gene>
<protein>
    <submittedName>
        <fullName evidence="1">Uncharacterized protein</fullName>
    </submittedName>
</protein>
<dbReference type="EMBL" id="VSRR010123229">
    <property type="protein sequence ID" value="MPD00505.1"/>
    <property type="molecule type" value="Genomic_DNA"/>
</dbReference>
<dbReference type="Proteomes" id="UP000324222">
    <property type="component" value="Unassembled WGS sequence"/>
</dbReference>
<name>A0A5B7K721_PORTR</name>
<evidence type="ECO:0000313" key="1">
    <source>
        <dbReference type="EMBL" id="MPD00505.1"/>
    </source>
</evidence>
<accession>A0A5B7K721</accession>
<evidence type="ECO:0000313" key="2">
    <source>
        <dbReference type="Proteomes" id="UP000324222"/>
    </source>
</evidence>
<sequence length="81" mass="9598">MKVLEETAQDPGAVWSRANLSRRLRRCLRARRTRHESSPIHQQTTLPSISRLLWMSMLPIKVLCHETRRNQLRKHLKSSRS</sequence>
<organism evidence="1 2">
    <name type="scientific">Portunus trituberculatus</name>
    <name type="common">Swimming crab</name>
    <name type="synonym">Neptunus trituberculatus</name>
    <dbReference type="NCBI Taxonomy" id="210409"/>
    <lineage>
        <taxon>Eukaryota</taxon>
        <taxon>Metazoa</taxon>
        <taxon>Ecdysozoa</taxon>
        <taxon>Arthropoda</taxon>
        <taxon>Crustacea</taxon>
        <taxon>Multicrustacea</taxon>
        <taxon>Malacostraca</taxon>
        <taxon>Eumalacostraca</taxon>
        <taxon>Eucarida</taxon>
        <taxon>Decapoda</taxon>
        <taxon>Pleocyemata</taxon>
        <taxon>Brachyura</taxon>
        <taxon>Eubrachyura</taxon>
        <taxon>Portunoidea</taxon>
        <taxon>Portunidae</taxon>
        <taxon>Portuninae</taxon>
        <taxon>Portunus</taxon>
    </lineage>
</organism>